<name>A0A5C3QX35_9AGAR</name>
<dbReference type="Proteomes" id="UP000305067">
    <property type="component" value="Unassembled WGS sequence"/>
</dbReference>
<dbReference type="AlphaFoldDB" id="A0A5C3QX35"/>
<keyword evidence="3" id="KW-1185">Reference proteome</keyword>
<accession>A0A5C3QX35</accession>
<organism evidence="2 3">
    <name type="scientific">Pterulicium gracile</name>
    <dbReference type="NCBI Taxonomy" id="1884261"/>
    <lineage>
        <taxon>Eukaryota</taxon>
        <taxon>Fungi</taxon>
        <taxon>Dikarya</taxon>
        <taxon>Basidiomycota</taxon>
        <taxon>Agaricomycotina</taxon>
        <taxon>Agaricomycetes</taxon>
        <taxon>Agaricomycetidae</taxon>
        <taxon>Agaricales</taxon>
        <taxon>Pleurotineae</taxon>
        <taxon>Pterulaceae</taxon>
        <taxon>Pterulicium</taxon>
    </lineage>
</organism>
<gene>
    <name evidence="2" type="ORF">BDV98DRAFT_601249</name>
</gene>
<protein>
    <submittedName>
        <fullName evidence="2">Uncharacterized protein</fullName>
    </submittedName>
</protein>
<feature type="region of interest" description="Disordered" evidence="1">
    <location>
        <begin position="31"/>
        <end position="100"/>
    </location>
</feature>
<sequence>MLLDSLSAFYTQEKRWVSKARTILENEQLRELEMETPATETSRERGSVRSIQDLLEEQVIKKEDEEDSDSSGSSESPPSSPQYGGRIPRQHLRARRGPAPDQILDMFASMMHERAASCERITRLVRTANKREMYSLVAR</sequence>
<dbReference type="EMBL" id="ML178816">
    <property type="protein sequence ID" value="TFL05948.1"/>
    <property type="molecule type" value="Genomic_DNA"/>
</dbReference>
<evidence type="ECO:0000313" key="2">
    <source>
        <dbReference type="EMBL" id="TFL05948.1"/>
    </source>
</evidence>
<evidence type="ECO:0000256" key="1">
    <source>
        <dbReference type="SAM" id="MobiDB-lite"/>
    </source>
</evidence>
<evidence type="ECO:0000313" key="3">
    <source>
        <dbReference type="Proteomes" id="UP000305067"/>
    </source>
</evidence>
<proteinExistence type="predicted"/>
<dbReference type="OrthoDB" id="3217075at2759"/>
<reference evidence="2 3" key="1">
    <citation type="journal article" date="2019" name="Nat. Ecol. Evol.">
        <title>Megaphylogeny resolves global patterns of mushroom evolution.</title>
        <authorList>
            <person name="Varga T."/>
            <person name="Krizsan K."/>
            <person name="Foldi C."/>
            <person name="Dima B."/>
            <person name="Sanchez-Garcia M."/>
            <person name="Sanchez-Ramirez S."/>
            <person name="Szollosi G.J."/>
            <person name="Szarkandi J.G."/>
            <person name="Papp V."/>
            <person name="Albert L."/>
            <person name="Andreopoulos W."/>
            <person name="Angelini C."/>
            <person name="Antonin V."/>
            <person name="Barry K.W."/>
            <person name="Bougher N.L."/>
            <person name="Buchanan P."/>
            <person name="Buyck B."/>
            <person name="Bense V."/>
            <person name="Catcheside P."/>
            <person name="Chovatia M."/>
            <person name="Cooper J."/>
            <person name="Damon W."/>
            <person name="Desjardin D."/>
            <person name="Finy P."/>
            <person name="Geml J."/>
            <person name="Haridas S."/>
            <person name="Hughes K."/>
            <person name="Justo A."/>
            <person name="Karasinski D."/>
            <person name="Kautmanova I."/>
            <person name="Kiss B."/>
            <person name="Kocsube S."/>
            <person name="Kotiranta H."/>
            <person name="LaButti K.M."/>
            <person name="Lechner B.E."/>
            <person name="Liimatainen K."/>
            <person name="Lipzen A."/>
            <person name="Lukacs Z."/>
            <person name="Mihaltcheva S."/>
            <person name="Morgado L.N."/>
            <person name="Niskanen T."/>
            <person name="Noordeloos M.E."/>
            <person name="Ohm R.A."/>
            <person name="Ortiz-Santana B."/>
            <person name="Ovrebo C."/>
            <person name="Racz N."/>
            <person name="Riley R."/>
            <person name="Savchenko A."/>
            <person name="Shiryaev A."/>
            <person name="Soop K."/>
            <person name="Spirin V."/>
            <person name="Szebenyi C."/>
            <person name="Tomsovsky M."/>
            <person name="Tulloss R.E."/>
            <person name="Uehling J."/>
            <person name="Grigoriev I.V."/>
            <person name="Vagvolgyi C."/>
            <person name="Papp T."/>
            <person name="Martin F.M."/>
            <person name="Miettinen O."/>
            <person name="Hibbett D.S."/>
            <person name="Nagy L.G."/>
        </authorList>
    </citation>
    <scope>NUCLEOTIDE SEQUENCE [LARGE SCALE GENOMIC DNA]</scope>
    <source>
        <strain evidence="2 3">CBS 309.79</strain>
    </source>
</reference>